<evidence type="ECO:0000313" key="7">
    <source>
        <dbReference type="EMBL" id="MCG5031716.1"/>
    </source>
</evidence>
<evidence type="ECO:0000259" key="5">
    <source>
        <dbReference type="PROSITE" id="PS50043"/>
    </source>
</evidence>
<feature type="domain" description="Response regulatory" evidence="6">
    <location>
        <begin position="9"/>
        <end position="123"/>
    </location>
</feature>
<dbReference type="SUPFAM" id="SSF52172">
    <property type="entry name" value="CheY-like"/>
    <property type="match status" value="1"/>
</dbReference>
<keyword evidence="1" id="KW-0805">Transcription regulation</keyword>
<dbReference type="InterPro" id="IPR036388">
    <property type="entry name" value="WH-like_DNA-bd_sf"/>
</dbReference>
<keyword evidence="2" id="KW-0238">DNA-binding</keyword>
<dbReference type="Pfam" id="PF00072">
    <property type="entry name" value="Response_reg"/>
    <property type="match status" value="1"/>
</dbReference>
<dbReference type="PRINTS" id="PR00038">
    <property type="entry name" value="HTHLUXR"/>
</dbReference>
<protein>
    <submittedName>
        <fullName evidence="7">Response regulator</fullName>
    </submittedName>
</protein>
<dbReference type="SMART" id="SM00421">
    <property type="entry name" value="HTH_LUXR"/>
    <property type="match status" value="1"/>
</dbReference>
<feature type="modified residue" description="4-aspartylphosphate" evidence="4">
    <location>
        <position position="58"/>
    </location>
</feature>
<dbReference type="Proteomes" id="UP001297600">
    <property type="component" value="Unassembled WGS sequence"/>
</dbReference>
<dbReference type="CDD" id="cd06170">
    <property type="entry name" value="LuxR_C_like"/>
    <property type="match status" value="1"/>
</dbReference>
<evidence type="ECO:0000256" key="4">
    <source>
        <dbReference type="PROSITE-ProRule" id="PRU00169"/>
    </source>
</evidence>
<dbReference type="EMBL" id="JAKNCT010000012">
    <property type="protein sequence ID" value="MCG5031716.1"/>
    <property type="molecule type" value="Genomic_DNA"/>
</dbReference>
<dbReference type="CDD" id="cd17537">
    <property type="entry name" value="REC_FixJ"/>
    <property type="match status" value="1"/>
</dbReference>
<evidence type="ECO:0000259" key="6">
    <source>
        <dbReference type="PROSITE" id="PS50110"/>
    </source>
</evidence>
<proteinExistence type="predicted"/>
<keyword evidence="8" id="KW-1185">Reference proteome</keyword>
<dbReference type="SUPFAM" id="SSF46894">
    <property type="entry name" value="C-terminal effector domain of the bipartite response regulators"/>
    <property type="match status" value="1"/>
</dbReference>
<keyword evidence="3" id="KW-0804">Transcription</keyword>
<dbReference type="RefSeq" id="WP_237980160.1">
    <property type="nucleotide sequence ID" value="NZ_JAKNCT010000012.1"/>
</dbReference>
<dbReference type="PROSITE" id="PS00622">
    <property type="entry name" value="HTH_LUXR_1"/>
    <property type="match status" value="1"/>
</dbReference>
<dbReference type="InterPro" id="IPR001789">
    <property type="entry name" value="Sig_transdc_resp-reg_receiver"/>
</dbReference>
<dbReference type="InterPro" id="IPR011006">
    <property type="entry name" value="CheY-like_superfamily"/>
</dbReference>
<comment type="caution">
    <text evidence="7">The sequence shown here is derived from an EMBL/GenBank/DDBJ whole genome shotgun (WGS) entry which is preliminary data.</text>
</comment>
<feature type="domain" description="HTH luxR-type" evidence="5">
    <location>
        <begin position="139"/>
        <end position="204"/>
    </location>
</feature>
<evidence type="ECO:0000313" key="8">
    <source>
        <dbReference type="Proteomes" id="UP001297600"/>
    </source>
</evidence>
<dbReference type="Gene3D" id="3.40.50.2300">
    <property type="match status" value="1"/>
</dbReference>
<accession>A0ABS9MSX1</accession>
<dbReference type="InterPro" id="IPR000792">
    <property type="entry name" value="Tscrpt_reg_LuxR_C"/>
</dbReference>
<organism evidence="7 8">
    <name type="scientific">Mesosutterella porci</name>
    <dbReference type="NCBI Taxonomy" id="2915351"/>
    <lineage>
        <taxon>Bacteria</taxon>
        <taxon>Pseudomonadati</taxon>
        <taxon>Pseudomonadota</taxon>
        <taxon>Betaproteobacteria</taxon>
        <taxon>Burkholderiales</taxon>
        <taxon>Sutterellaceae</taxon>
        <taxon>Mesosutterella</taxon>
    </lineage>
</organism>
<gene>
    <name evidence="7" type="ORF">MAF45_09730</name>
</gene>
<dbReference type="PANTHER" id="PTHR44688">
    <property type="entry name" value="DNA-BINDING TRANSCRIPTIONAL ACTIVATOR DEVR_DOSR"/>
    <property type="match status" value="1"/>
</dbReference>
<dbReference type="InterPro" id="IPR016032">
    <property type="entry name" value="Sig_transdc_resp-reg_C-effctor"/>
</dbReference>
<evidence type="ECO:0000256" key="3">
    <source>
        <dbReference type="ARBA" id="ARBA00023163"/>
    </source>
</evidence>
<evidence type="ECO:0000256" key="2">
    <source>
        <dbReference type="ARBA" id="ARBA00023125"/>
    </source>
</evidence>
<keyword evidence="4" id="KW-0597">Phosphoprotein</keyword>
<sequence length="206" mass="22214">MTNENDQPLVRIIDDDPGVRQSTAFLLEAAGFQTACFAGAEEFLGQGDSSRPGCLLLDARMPGMTGLELQDALQERGIALPVIFITGHGDVDMAVHVLKQGAVDFLQKPVDAARLISVTRAAVDRSVAARQQERRVSAEREAYGTLTDREKEVVKLVAQGLQNKEIAQRLAIAEKTVKVHRGSACRKLSVRNGVDIAALLARIGVS</sequence>
<dbReference type="PROSITE" id="PS50110">
    <property type="entry name" value="RESPONSE_REGULATORY"/>
    <property type="match status" value="1"/>
</dbReference>
<dbReference type="PROSITE" id="PS50043">
    <property type="entry name" value="HTH_LUXR_2"/>
    <property type="match status" value="1"/>
</dbReference>
<dbReference type="Pfam" id="PF00196">
    <property type="entry name" value="GerE"/>
    <property type="match status" value="1"/>
</dbReference>
<dbReference type="Gene3D" id="1.10.10.10">
    <property type="entry name" value="Winged helix-like DNA-binding domain superfamily/Winged helix DNA-binding domain"/>
    <property type="match status" value="1"/>
</dbReference>
<dbReference type="PANTHER" id="PTHR44688:SF16">
    <property type="entry name" value="DNA-BINDING TRANSCRIPTIONAL ACTIVATOR DEVR_DOSR"/>
    <property type="match status" value="1"/>
</dbReference>
<dbReference type="SMART" id="SM00448">
    <property type="entry name" value="REC"/>
    <property type="match status" value="1"/>
</dbReference>
<reference evidence="7 8" key="1">
    <citation type="submission" date="2022-02" db="EMBL/GenBank/DDBJ databases">
        <title>Mesosutterella porci, a novel member of the family Sutterellaceae from pig feces.</title>
        <authorList>
            <person name="Wylensek D."/>
            <person name="Clavel T."/>
        </authorList>
    </citation>
    <scope>NUCLEOTIDE SEQUENCE [LARGE SCALE GENOMIC DNA]</scope>
    <source>
        <strain evidence="8">oilRF-744-wt-GAM-9</strain>
    </source>
</reference>
<name>A0ABS9MSX1_9BURK</name>
<evidence type="ECO:0000256" key="1">
    <source>
        <dbReference type="ARBA" id="ARBA00023015"/>
    </source>
</evidence>